<dbReference type="Proteomes" id="UP000189513">
    <property type="component" value="Unassembled WGS sequence"/>
</dbReference>
<dbReference type="EMBL" id="LK052887">
    <property type="protein sequence ID" value="CDR38933.1"/>
    <property type="molecule type" value="Genomic_DNA"/>
</dbReference>
<gene>
    <name evidence="2" type="ORF">BON22_3388</name>
    <name evidence="1" type="ORF">CYFA0S_02e08922g</name>
</gene>
<dbReference type="PANTHER" id="PTHR28048">
    <property type="entry name" value="ACR195WP"/>
    <property type="match status" value="1"/>
</dbReference>
<dbReference type="OrthoDB" id="4083608at2759"/>
<keyword evidence="3" id="KW-1185">Reference proteome</keyword>
<reference evidence="1" key="1">
    <citation type="journal article" date="2014" name="Genome Announc.">
        <title>Genome sequence of the yeast Cyberlindnera fabianii (Hansenula fabianii).</title>
        <authorList>
            <person name="Freel K.C."/>
            <person name="Sarilar V."/>
            <person name="Neuveglise C."/>
            <person name="Devillers H."/>
            <person name="Friedrich A."/>
            <person name="Schacherer J."/>
        </authorList>
    </citation>
    <scope>NUCLEOTIDE SEQUENCE</scope>
    <source>
        <strain evidence="1">YJS4271</strain>
    </source>
</reference>
<name>A0A061AN08_CYBFA</name>
<dbReference type="AlphaFoldDB" id="A0A061AN08"/>
<evidence type="ECO:0000313" key="3">
    <source>
        <dbReference type="Proteomes" id="UP000189513"/>
    </source>
</evidence>
<protein>
    <submittedName>
        <fullName evidence="1">CYFA0S02e08922g1_1</fullName>
    </submittedName>
</protein>
<dbReference type="EMBL" id="MPUK01000006">
    <property type="protein sequence ID" value="ONH66671.1"/>
    <property type="molecule type" value="Genomic_DNA"/>
</dbReference>
<reference evidence="2" key="3">
    <citation type="submission" date="2017-01" db="EMBL/GenBank/DDBJ databases">
        <authorList>
            <person name="Mah S.A."/>
            <person name="Swanson W.J."/>
            <person name="Moy G.W."/>
            <person name="Vacquier V.D."/>
        </authorList>
    </citation>
    <scope>NUCLEOTIDE SEQUENCE [LARGE SCALE GENOMIC DNA]</scope>
    <source>
        <strain evidence="2">65</strain>
    </source>
</reference>
<reference evidence="3" key="2">
    <citation type="journal article" date="2017" name="Genome Announc.">
        <title>Genome sequences of Cyberlindnera fabianii 65, Pichia kudriavzevii 129, and Saccharomyces cerevisiae 131 isolated from fermented masau fruits in Zimbabwe.</title>
        <authorList>
            <person name="van Rijswijck I.M.H."/>
            <person name="Derks M.F.L."/>
            <person name="Abee T."/>
            <person name="de Ridder D."/>
            <person name="Smid E.J."/>
        </authorList>
    </citation>
    <scope>NUCLEOTIDE SEQUENCE [LARGE SCALE GENOMIC DNA]</scope>
    <source>
        <strain evidence="3">65</strain>
    </source>
</reference>
<organism evidence="1">
    <name type="scientific">Cyberlindnera fabianii</name>
    <name type="common">Yeast</name>
    <name type="synonym">Hansenula fabianii</name>
    <dbReference type="NCBI Taxonomy" id="36022"/>
    <lineage>
        <taxon>Eukaryota</taxon>
        <taxon>Fungi</taxon>
        <taxon>Dikarya</taxon>
        <taxon>Ascomycota</taxon>
        <taxon>Saccharomycotina</taxon>
        <taxon>Saccharomycetes</taxon>
        <taxon>Phaffomycetales</taxon>
        <taxon>Phaffomycetaceae</taxon>
        <taxon>Cyberlindnera</taxon>
    </lineage>
</organism>
<proteinExistence type="predicted"/>
<dbReference type="OMA" id="EGWLWNK"/>
<accession>A0A061AN08</accession>
<sequence length="105" mass="11801">MSNIVKVFNPPESRDLEPAEYQDCLPCQIMATISALGAGAWFVSGQVFKDDKLTVEENLKRNPIWWRNTVRAGGVGLLAFGVYRGTEGWLWSKDVKDDVKVKLNN</sequence>
<evidence type="ECO:0000313" key="2">
    <source>
        <dbReference type="EMBL" id="ONH66671.1"/>
    </source>
</evidence>
<dbReference type="PANTHER" id="PTHR28048:SF1">
    <property type="entry name" value="ACR195WP"/>
    <property type="match status" value="1"/>
</dbReference>
<evidence type="ECO:0000313" key="1">
    <source>
        <dbReference type="EMBL" id="CDR38933.1"/>
    </source>
</evidence>
<dbReference type="InterPro" id="IPR053092">
    <property type="entry name" value="Mitochondrial_unc_protein"/>
</dbReference>
<dbReference type="VEuPathDB" id="FungiDB:BON22_3388"/>